<organism evidence="2">
    <name type="scientific">marine metagenome</name>
    <dbReference type="NCBI Taxonomy" id="408172"/>
    <lineage>
        <taxon>unclassified sequences</taxon>
        <taxon>metagenomes</taxon>
        <taxon>ecological metagenomes</taxon>
    </lineage>
</organism>
<reference evidence="2" key="1">
    <citation type="submission" date="2018-05" db="EMBL/GenBank/DDBJ databases">
        <authorList>
            <person name="Lanie J.A."/>
            <person name="Ng W.-L."/>
            <person name="Kazmierczak K.M."/>
            <person name="Andrzejewski T.M."/>
            <person name="Davidsen T.M."/>
            <person name="Wayne K.J."/>
            <person name="Tettelin H."/>
            <person name="Glass J.I."/>
            <person name="Rusch D."/>
            <person name="Podicherti R."/>
            <person name="Tsui H.-C.T."/>
            <person name="Winkler M.E."/>
        </authorList>
    </citation>
    <scope>NUCLEOTIDE SEQUENCE</scope>
</reference>
<proteinExistence type="predicted"/>
<dbReference type="PANTHER" id="PTHR45036:SF1">
    <property type="entry name" value="METHYLTRANSFERASE LIKE 7A"/>
    <property type="match status" value="1"/>
</dbReference>
<feature type="domain" description="Methyltransferase type 11" evidence="1">
    <location>
        <begin position="40"/>
        <end position="136"/>
    </location>
</feature>
<dbReference type="Gene3D" id="3.40.50.150">
    <property type="entry name" value="Vaccinia Virus protein VP39"/>
    <property type="match status" value="1"/>
</dbReference>
<gene>
    <name evidence="2" type="ORF">METZ01_LOCUS311937</name>
</gene>
<dbReference type="InterPro" id="IPR029063">
    <property type="entry name" value="SAM-dependent_MTases_sf"/>
</dbReference>
<dbReference type="InterPro" id="IPR052356">
    <property type="entry name" value="Thiol_S-MT"/>
</dbReference>
<accession>A0A382ND02</accession>
<name>A0A382ND02_9ZZZZ</name>
<dbReference type="GO" id="GO:0008757">
    <property type="term" value="F:S-adenosylmethionine-dependent methyltransferase activity"/>
    <property type="evidence" value="ECO:0007669"/>
    <property type="project" value="InterPro"/>
</dbReference>
<dbReference type="AlphaFoldDB" id="A0A382ND02"/>
<dbReference type="InterPro" id="IPR013216">
    <property type="entry name" value="Methyltransf_11"/>
</dbReference>
<dbReference type="Pfam" id="PF08241">
    <property type="entry name" value="Methyltransf_11"/>
    <property type="match status" value="1"/>
</dbReference>
<evidence type="ECO:0000313" key="2">
    <source>
        <dbReference type="EMBL" id="SVC59083.1"/>
    </source>
</evidence>
<protein>
    <recommendedName>
        <fullName evidence="1">Methyltransferase type 11 domain-containing protein</fullName>
    </recommendedName>
</protein>
<sequence length="208" mass="23679">MIQKLYDKYICPHLIDFIMSRTPFPKQRKKIIPNAEGRVLEIGIGSGLNLELYDQNKVSDIFSVDPDNVLIDKARKRANLNNISLHIESLSAEELPFESNSFDTVVSTYTLCSINNVDQALAEVNRVMKEGSKFIFSEHGKSPDENVFKWQKRLNPIWSRIAGGCHLDKDIPLIISNSNFNIPEIQSTYVPGPRFGSYHYWGYAVANK</sequence>
<dbReference type="PANTHER" id="PTHR45036">
    <property type="entry name" value="METHYLTRANSFERASE LIKE 7B"/>
    <property type="match status" value="1"/>
</dbReference>
<dbReference type="CDD" id="cd02440">
    <property type="entry name" value="AdoMet_MTases"/>
    <property type="match status" value="1"/>
</dbReference>
<evidence type="ECO:0000259" key="1">
    <source>
        <dbReference type="Pfam" id="PF08241"/>
    </source>
</evidence>
<dbReference type="EMBL" id="UINC01099648">
    <property type="protein sequence ID" value="SVC59083.1"/>
    <property type="molecule type" value="Genomic_DNA"/>
</dbReference>
<dbReference type="SUPFAM" id="SSF53335">
    <property type="entry name" value="S-adenosyl-L-methionine-dependent methyltransferases"/>
    <property type="match status" value="1"/>
</dbReference>